<protein>
    <submittedName>
        <fullName evidence="2">Uncharacterized protein</fullName>
    </submittedName>
</protein>
<sequence length="337" mass="38273">MRNSVAITTSSSTLMHTSLAYFSNEIRTVDAIISYPFHRFRHSKPILPREILLHIRSYLHTNVTKDLMMQSYSALQRYENTLRHLLCTECLSYNEYVYGDDLWQWEDFSGACRCIEGVYIASRPSYTTANASSLTQTPSLNPKRFVGRRQWLEYYLSRKSLRFIQRKPLDQSTPSRSQPTIWSLVRRVLHQYFQCVSIHDISPLPPSCSGSNEGSDILIVPVPDLAGTGILSDECTTKVKLERVERDLGLTVPYDLRSTLSSQMYPASPALSSTAPSMLSFLSYPPELPHVFRAVANVIPILCTVLITTISLPVSFLTLVLTLVCYYLKPRAFTILL</sequence>
<organism evidence="2 3">
    <name type="scientific">Marasmius oreades</name>
    <name type="common">fairy-ring Marasmius</name>
    <dbReference type="NCBI Taxonomy" id="181124"/>
    <lineage>
        <taxon>Eukaryota</taxon>
        <taxon>Fungi</taxon>
        <taxon>Dikarya</taxon>
        <taxon>Basidiomycota</taxon>
        <taxon>Agaricomycotina</taxon>
        <taxon>Agaricomycetes</taxon>
        <taxon>Agaricomycetidae</taxon>
        <taxon>Agaricales</taxon>
        <taxon>Marasmiineae</taxon>
        <taxon>Marasmiaceae</taxon>
        <taxon>Marasmius</taxon>
    </lineage>
</organism>
<accession>A0A9P7V3X3</accession>
<keyword evidence="1" id="KW-1133">Transmembrane helix</keyword>
<dbReference type="AlphaFoldDB" id="A0A9P7V3X3"/>
<keyword evidence="1" id="KW-0812">Transmembrane</keyword>
<evidence type="ECO:0000256" key="1">
    <source>
        <dbReference type="SAM" id="Phobius"/>
    </source>
</evidence>
<evidence type="ECO:0000313" key="3">
    <source>
        <dbReference type="Proteomes" id="UP001049176"/>
    </source>
</evidence>
<evidence type="ECO:0000313" key="2">
    <source>
        <dbReference type="EMBL" id="KAG7099784.1"/>
    </source>
</evidence>
<feature type="transmembrane region" description="Helical" evidence="1">
    <location>
        <begin position="298"/>
        <end position="328"/>
    </location>
</feature>
<dbReference type="RefSeq" id="XP_043016254.1">
    <property type="nucleotide sequence ID" value="XM_043147544.1"/>
</dbReference>
<proteinExistence type="predicted"/>
<dbReference type="KEGG" id="more:E1B28_001596"/>
<dbReference type="EMBL" id="CM032181">
    <property type="protein sequence ID" value="KAG7099784.1"/>
    <property type="molecule type" value="Genomic_DNA"/>
</dbReference>
<comment type="caution">
    <text evidence="2">The sequence shown here is derived from an EMBL/GenBank/DDBJ whole genome shotgun (WGS) entry which is preliminary data.</text>
</comment>
<keyword evidence="3" id="KW-1185">Reference proteome</keyword>
<dbReference type="OrthoDB" id="3249986at2759"/>
<dbReference type="GeneID" id="66070672"/>
<name>A0A9P7V3X3_9AGAR</name>
<reference evidence="2" key="1">
    <citation type="journal article" date="2021" name="Genome Biol. Evol.">
        <title>The assembled and annotated genome of the fairy-ring fungus Marasmius oreades.</title>
        <authorList>
            <person name="Hiltunen M."/>
            <person name="Ament-Velasquez S.L."/>
            <person name="Johannesson H."/>
        </authorList>
    </citation>
    <scope>NUCLEOTIDE SEQUENCE</scope>
    <source>
        <strain evidence="2">03SP1</strain>
    </source>
</reference>
<keyword evidence="1" id="KW-0472">Membrane</keyword>
<gene>
    <name evidence="2" type="ORF">E1B28_001596</name>
</gene>
<dbReference type="Proteomes" id="UP001049176">
    <property type="component" value="Chromosome 1"/>
</dbReference>